<dbReference type="PROSITE" id="PS51328">
    <property type="entry name" value="L_LECTIN_LIKE"/>
    <property type="match status" value="1"/>
</dbReference>
<evidence type="ECO:0000256" key="3">
    <source>
        <dbReference type="ARBA" id="ARBA00022723"/>
    </source>
</evidence>
<keyword evidence="9" id="KW-1015">Disulfide bond</keyword>
<dbReference type="InterPro" id="IPR013320">
    <property type="entry name" value="ConA-like_dom_sf"/>
</dbReference>
<evidence type="ECO:0000256" key="7">
    <source>
        <dbReference type="ARBA" id="ARBA00023034"/>
    </source>
</evidence>
<dbReference type="FunFam" id="2.60.120.200:FF:000017">
    <property type="entry name" value="Vesicular integral-membrane protein VIP36"/>
    <property type="match status" value="1"/>
</dbReference>
<evidence type="ECO:0000256" key="12">
    <source>
        <dbReference type="SAM" id="MobiDB-lite"/>
    </source>
</evidence>
<dbReference type="GO" id="GO:0046872">
    <property type="term" value="F:metal ion binding"/>
    <property type="evidence" value="ECO:0007669"/>
    <property type="project" value="UniProtKB-KW"/>
</dbReference>
<keyword evidence="6 13" id="KW-1133">Transmembrane helix</keyword>
<evidence type="ECO:0000313" key="15">
    <source>
        <dbReference type="EMBL" id="CDW17689.1"/>
    </source>
</evidence>
<dbReference type="GO" id="GO:0030134">
    <property type="term" value="C:COPII-coated ER to Golgi transport vesicle"/>
    <property type="evidence" value="ECO:0007669"/>
    <property type="project" value="TreeGrafter"/>
</dbReference>
<evidence type="ECO:0000256" key="6">
    <source>
        <dbReference type="ARBA" id="ARBA00022989"/>
    </source>
</evidence>
<accession>A0A0K2SVF1</accession>
<evidence type="ECO:0000256" key="2">
    <source>
        <dbReference type="ARBA" id="ARBA00022692"/>
    </source>
</evidence>
<evidence type="ECO:0000256" key="1">
    <source>
        <dbReference type="ARBA" id="ARBA00004194"/>
    </source>
</evidence>
<protein>
    <submittedName>
        <fullName evidence="15">Vesicular integralmembrane protein VIP36like [Nasonia vitripennis]</fullName>
    </submittedName>
</protein>
<evidence type="ECO:0000256" key="8">
    <source>
        <dbReference type="ARBA" id="ARBA00023136"/>
    </source>
</evidence>
<evidence type="ECO:0000259" key="14">
    <source>
        <dbReference type="PROSITE" id="PS51328"/>
    </source>
</evidence>
<dbReference type="EMBL" id="HACA01000328">
    <property type="protein sequence ID" value="CDW17689.1"/>
    <property type="molecule type" value="Transcribed_RNA"/>
</dbReference>
<sequence>MITSNHIRLTPDTQSNTGIIWNTVPLMSQNWELHVTFKVTGTVKDLFGDGFAIWYTKDRMQGGPVFGSRDYFSGLAVIADTYSNHNGPHNHDHPYLSAMINNGSLHYDHDRDGTHTTIGGCEVKFRNKEHETRLAIRYENDVLTVSHDLANDGSWTDCFSVDGVKLPTGYYIGASATTGELSDNHDIIAMRLYELEVPTERAGEDRSKINPSSTYFTSPRDHVDDPKPSSMSGLKIFFVLLLGLLGCFACVVIGIMIYQKQQDNSSKRFY</sequence>
<dbReference type="InterPro" id="IPR005052">
    <property type="entry name" value="Lectin_leg"/>
</dbReference>
<reference evidence="15" key="1">
    <citation type="submission" date="2014-05" db="EMBL/GenBank/DDBJ databases">
        <authorList>
            <person name="Chronopoulou M."/>
        </authorList>
    </citation>
    <scope>NUCLEOTIDE SEQUENCE</scope>
    <source>
        <tissue evidence="15">Whole organism</tissue>
    </source>
</reference>
<feature type="transmembrane region" description="Helical" evidence="13">
    <location>
        <begin position="236"/>
        <end position="258"/>
    </location>
</feature>
<dbReference type="PANTHER" id="PTHR12223:SF45">
    <property type="entry name" value="RE50040P"/>
    <property type="match status" value="1"/>
</dbReference>
<dbReference type="GO" id="GO:0005789">
    <property type="term" value="C:endoplasmic reticulum membrane"/>
    <property type="evidence" value="ECO:0007669"/>
    <property type="project" value="TreeGrafter"/>
</dbReference>
<proteinExistence type="predicted"/>
<keyword evidence="3" id="KW-0479">Metal-binding</keyword>
<evidence type="ECO:0000256" key="5">
    <source>
        <dbReference type="ARBA" id="ARBA00022734"/>
    </source>
</evidence>
<dbReference type="PANTHER" id="PTHR12223">
    <property type="entry name" value="VESICULAR MANNOSE-BINDING LECTIN"/>
    <property type="match status" value="1"/>
</dbReference>
<evidence type="ECO:0000256" key="9">
    <source>
        <dbReference type="ARBA" id="ARBA00023157"/>
    </source>
</evidence>
<evidence type="ECO:0000256" key="11">
    <source>
        <dbReference type="ARBA" id="ARBA00046288"/>
    </source>
</evidence>
<dbReference type="GO" id="GO:0005793">
    <property type="term" value="C:endoplasmic reticulum-Golgi intermediate compartment"/>
    <property type="evidence" value="ECO:0007669"/>
    <property type="project" value="TreeGrafter"/>
</dbReference>
<dbReference type="OrthoDB" id="270293at2759"/>
<name>A0A0K2SVF1_LEPSM</name>
<feature type="region of interest" description="Disordered" evidence="12">
    <location>
        <begin position="201"/>
        <end position="224"/>
    </location>
</feature>
<organism evidence="15">
    <name type="scientific">Lepeophtheirus salmonis</name>
    <name type="common">Salmon louse</name>
    <name type="synonym">Caligus salmonis</name>
    <dbReference type="NCBI Taxonomy" id="72036"/>
    <lineage>
        <taxon>Eukaryota</taxon>
        <taxon>Metazoa</taxon>
        <taxon>Ecdysozoa</taxon>
        <taxon>Arthropoda</taxon>
        <taxon>Crustacea</taxon>
        <taxon>Multicrustacea</taxon>
        <taxon>Hexanauplia</taxon>
        <taxon>Copepoda</taxon>
        <taxon>Siphonostomatoida</taxon>
        <taxon>Caligidae</taxon>
        <taxon>Lepeophtheirus</taxon>
    </lineage>
</organism>
<dbReference type="AlphaFoldDB" id="A0A0K2SVF1"/>
<dbReference type="GO" id="GO:0005537">
    <property type="term" value="F:D-mannose binding"/>
    <property type="evidence" value="ECO:0007669"/>
    <property type="project" value="TreeGrafter"/>
</dbReference>
<evidence type="ECO:0000256" key="13">
    <source>
        <dbReference type="SAM" id="Phobius"/>
    </source>
</evidence>
<feature type="domain" description="L-type lectin-like" evidence="14">
    <location>
        <begin position="1"/>
        <end position="195"/>
    </location>
</feature>
<keyword evidence="7" id="KW-0333">Golgi apparatus</keyword>
<keyword evidence="2 13" id="KW-0812">Transmembrane</keyword>
<comment type="subcellular location">
    <subcellularLocation>
        <location evidence="11">Endomembrane system</location>
        <topology evidence="11">Single-pass type I membrane protein</topology>
    </subcellularLocation>
    <subcellularLocation>
        <location evidence="1">Golgi apparatus membrane</location>
        <topology evidence="1">Single-pass membrane protein</topology>
    </subcellularLocation>
</comment>
<evidence type="ECO:0000256" key="4">
    <source>
        <dbReference type="ARBA" id="ARBA00022729"/>
    </source>
</evidence>
<dbReference type="Gene3D" id="2.60.120.200">
    <property type="match status" value="1"/>
</dbReference>
<dbReference type="GO" id="GO:0006888">
    <property type="term" value="P:endoplasmic reticulum to Golgi vesicle-mediated transport"/>
    <property type="evidence" value="ECO:0007669"/>
    <property type="project" value="TreeGrafter"/>
</dbReference>
<keyword evidence="8 13" id="KW-0472">Membrane</keyword>
<dbReference type="InterPro" id="IPR051136">
    <property type="entry name" value="Intracellular_Lectin-GPT"/>
</dbReference>
<keyword evidence="4" id="KW-0732">Signal</keyword>
<dbReference type="Pfam" id="PF03388">
    <property type="entry name" value="Lectin_leg-like"/>
    <property type="match status" value="1"/>
</dbReference>
<keyword evidence="10" id="KW-0325">Glycoprotein</keyword>
<keyword evidence="5" id="KW-0430">Lectin</keyword>
<dbReference type="SUPFAM" id="SSF49899">
    <property type="entry name" value="Concanavalin A-like lectins/glucanases"/>
    <property type="match status" value="1"/>
</dbReference>
<dbReference type="GO" id="GO:0000139">
    <property type="term" value="C:Golgi membrane"/>
    <property type="evidence" value="ECO:0007669"/>
    <property type="project" value="UniProtKB-SubCell"/>
</dbReference>
<evidence type="ECO:0000256" key="10">
    <source>
        <dbReference type="ARBA" id="ARBA00023180"/>
    </source>
</evidence>